<accession>A0AA39M4P7</accession>
<dbReference type="Proteomes" id="UP001175271">
    <property type="component" value="Unassembled WGS sequence"/>
</dbReference>
<evidence type="ECO:0000313" key="1">
    <source>
        <dbReference type="EMBL" id="KAK0420857.1"/>
    </source>
</evidence>
<gene>
    <name evidence="1" type="ORF">QR680_014928</name>
</gene>
<organism evidence="1 2">
    <name type="scientific">Steinernema hermaphroditum</name>
    <dbReference type="NCBI Taxonomy" id="289476"/>
    <lineage>
        <taxon>Eukaryota</taxon>
        <taxon>Metazoa</taxon>
        <taxon>Ecdysozoa</taxon>
        <taxon>Nematoda</taxon>
        <taxon>Chromadorea</taxon>
        <taxon>Rhabditida</taxon>
        <taxon>Tylenchina</taxon>
        <taxon>Panagrolaimomorpha</taxon>
        <taxon>Strongyloidoidea</taxon>
        <taxon>Steinernematidae</taxon>
        <taxon>Steinernema</taxon>
    </lineage>
</organism>
<keyword evidence="2" id="KW-1185">Reference proteome</keyword>
<name>A0AA39M4P7_9BILA</name>
<dbReference type="AlphaFoldDB" id="A0AA39M4P7"/>
<sequence length="284" mass="33571">MDCVPRLFIDCVISLIDELNEFQFLSNPLWRSIATTYKDKRQYFLLCLKPRPDQKYYYSLGLWSDADENLISYHSIEEVFRLDRRYARVYGVKLVDDTPGRPPFVCSHDEYKQLVKLFITQFTHEGVEYTEICYPTCDLLQEVHQKLYFSVIKLEFLSELSARFLSDQIQNNSHIHTIELKGDWPEDIKDPMENFMLRRVHRVLELGNSNFSFTLELIERVLNDWKSHSPPVDFYVVFRPSFHVLDLQRAMEVKVSDTTFMTRHGSAPDRHMNATYVGGLLCIF</sequence>
<evidence type="ECO:0000313" key="2">
    <source>
        <dbReference type="Proteomes" id="UP001175271"/>
    </source>
</evidence>
<dbReference type="EMBL" id="JAUCMV010000002">
    <property type="protein sequence ID" value="KAK0420857.1"/>
    <property type="molecule type" value="Genomic_DNA"/>
</dbReference>
<proteinExistence type="predicted"/>
<protein>
    <submittedName>
        <fullName evidence="1">Uncharacterized protein</fullName>
    </submittedName>
</protein>
<comment type="caution">
    <text evidence="1">The sequence shown here is derived from an EMBL/GenBank/DDBJ whole genome shotgun (WGS) entry which is preliminary data.</text>
</comment>
<reference evidence="1" key="1">
    <citation type="submission" date="2023-06" db="EMBL/GenBank/DDBJ databases">
        <title>Genomic analysis of the entomopathogenic nematode Steinernema hermaphroditum.</title>
        <authorList>
            <person name="Schwarz E.M."/>
            <person name="Heppert J.K."/>
            <person name="Baniya A."/>
            <person name="Schwartz H.T."/>
            <person name="Tan C.-H."/>
            <person name="Antoshechkin I."/>
            <person name="Sternberg P.W."/>
            <person name="Goodrich-Blair H."/>
            <person name="Dillman A.R."/>
        </authorList>
    </citation>
    <scope>NUCLEOTIDE SEQUENCE</scope>
    <source>
        <strain evidence="1">PS9179</strain>
        <tissue evidence="1">Whole animal</tissue>
    </source>
</reference>